<dbReference type="PANTHER" id="PTHR31739:SF25">
    <property type="entry name" value="(E,E)-GERANYLLINALOOL SYNTHASE"/>
    <property type="match status" value="1"/>
</dbReference>
<dbReference type="EMBL" id="VFLP01000062">
    <property type="protein sequence ID" value="TRX89871.1"/>
    <property type="molecule type" value="Genomic_DNA"/>
</dbReference>
<dbReference type="InterPro" id="IPR008930">
    <property type="entry name" value="Terpenoid_cyclase/PrenylTrfase"/>
</dbReference>
<evidence type="ECO:0000256" key="3">
    <source>
        <dbReference type="ARBA" id="ARBA00022723"/>
    </source>
</evidence>
<sequence>MTVALSNEYDASGAPNGHGDHDHVASLSSLADSLVQRAASCYDEQYGFSTASPQVYDTAWVAMITKTTDGVKKWLFPESFHYLIRNQAQDGSWGFDITSQTVGILDTGAALLALLRHASDPLQILDYAKDEIAGRIRLASQSLAAQLKTWNDVTATNHIGVELIIPALLDYLRHEDDSLHFEFESKSALDDMAAEKFSRFRPEMLYEQRPSSALHSLEAFIGKLDFDKVAHHLFNGSMMASPSSTAAYLMNASNWDDRAEAYLQDVNHRGTGHGDGGIAGTYPIHYFEFNWTVATLLQAGFDLAATSPTAVNKIAEIVRKGFVQDRGVIGFAPRAIDVDDTAKGLLALKRLGQSSGLSPDVMIKIFEKEDGFATFGGERDRSVSSHCHVLSVLLEWGDKPRYASQIRKAAIFVCEAWWNHDKRFKDKWHLSHLYPTMLMIEAFTALLRGLEANPDSEDFSQELRQKIAIALCQASTRTLLEQREDGSWEGSAEQTAYAILALTEARHLYFLKDLESRMSSAIKRGAAFLKTASARVPDRYWTSKTSYSVKLVYEAYVLAALKVSTNLQQSENVGSTLSLADRLPKMGRYMPLLKRMDLFSSMPDWLIQSSLAESSLFVPLLQAQRLVVFPRDDASMSSMSKDDYIDIIPFTWVGCNNRAGTFAPTTLVFDMTVMALLYFQADEFMESVAAPHYLNDWNNLRSLVDLVAREAEKSNDTFSWMEFEPPSPELPFKVYSPLRRHANYMIQHAHVRGASVEDKKRAMQEFKNFWYTQVTQAEDNEVFGKQIQSGKGQFYDTARPFADWVRTTAADHMGVISPYSWLCAWVSHHLGNGTELFPSTAEKYFATVVGRHLATACRMYNDYGSAARDAAEGNVNSLCFPEFHKQNCVDLKSRKAELTTLAKYEERCLETALDCLEKAVITAHGNSLDGSFHQRKTSLNHTRIWSNKKARSVEPGHALLQLSPIEDDRVGRNYEQHPTQSDGKYVSIFRLAK</sequence>
<dbReference type="SUPFAM" id="SSF48239">
    <property type="entry name" value="Terpenoid cyclases/Protein prenyltransferases"/>
    <property type="match status" value="1"/>
</dbReference>
<comment type="cofactor">
    <cofactor evidence="1">
        <name>Mg(2+)</name>
        <dbReference type="ChEBI" id="CHEBI:18420"/>
    </cofactor>
</comment>
<reference evidence="8" key="1">
    <citation type="submission" date="2019-06" db="EMBL/GenBank/DDBJ databases">
        <title>Draft genome sequence of the griseofulvin-producing fungus Xylaria cubensis strain G536.</title>
        <authorList>
            <person name="Mead M.E."/>
            <person name="Raja H.A."/>
            <person name="Steenwyk J.L."/>
            <person name="Knowles S.L."/>
            <person name="Oberlies N.H."/>
            <person name="Rokas A."/>
        </authorList>
    </citation>
    <scope>NUCLEOTIDE SEQUENCE [LARGE SCALE GENOMIC DNA]</scope>
    <source>
        <strain evidence="8">G536</strain>
    </source>
</reference>
<dbReference type="Gene3D" id="1.50.10.160">
    <property type="match status" value="1"/>
</dbReference>
<evidence type="ECO:0000256" key="4">
    <source>
        <dbReference type="ARBA" id="ARBA00022842"/>
    </source>
</evidence>
<evidence type="ECO:0000313" key="8">
    <source>
        <dbReference type="Proteomes" id="UP000319160"/>
    </source>
</evidence>
<evidence type="ECO:0000256" key="6">
    <source>
        <dbReference type="ARBA" id="ARBA00023239"/>
    </source>
</evidence>
<dbReference type="GO" id="GO:0016853">
    <property type="term" value="F:isomerase activity"/>
    <property type="evidence" value="ECO:0007669"/>
    <property type="project" value="UniProtKB-KW"/>
</dbReference>
<dbReference type="InterPro" id="IPR050148">
    <property type="entry name" value="Terpene_synthase-like"/>
</dbReference>
<protein>
    <submittedName>
        <fullName evidence="7">Uncharacterized protein</fullName>
    </submittedName>
</protein>
<dbReference type="InterPro" id="IPR017057">
    <property type="entry name" value="Ent-kaurene_synthase_fun"/>
</dbReference>
<dbReference type="Gene3D" id="1.50.10.20">
    <property type="match status" value="1"/>
</dbReference>
<dbReference type="OrthoDB" id="2343925at2759"/>
<dbReference type="CDD" id="cd00688">
    <property type="entry name" value="ISOPREN_C2_like"/>
    <property type="match status" value="1"/>
</dbReference>
<keyword evidence="6" id="KW-0456">Lyase</keyword>
<dbReference type="GO" id="GO:0016102">
    <property type="term" value="P:diterpenoid biosynthetic process"/>
    <property type="evidence" value="ECO:0007669"/>
    <property type="project" value="TreeGrafter"/>
</dbReference>
<keyword evidence="4" id="KW-0460">Magnesium</keyword>
<proteinExistence type="inferred from homology"/>
<comment type="similarity">
    <text evidence="2">Belongs to the terpene synthase family.</text>
</comment>
<evidence type="ECO:0000256" key="2">
    <source>
        <dbReference type="ARBA" id="ARBA00006333"/>
    </source>
</evidence>
<evidence type="ECO:0000313" key="7">
    <source>
        <dbReference type="EMBL" id="TRX89871.1"/>
    </source>
</evidence>
<dbReference type="Proteomes" id="UP000319160">
    <property type="component" value="Unassembled WGS sequence"/>
</dbReference>
<dbReference type="PIRSF" id="PIRSF036498">
    <property type="entry name" value="Ent-kaurene_synthase_fungi"/>
    <property type="match status" value="1"/>
</dbReference>
<dbReference type="STRING" id="2512241.A0A553HPJ7"/>
<keyword evidence="5" id="KW-0413">Isomerase</keyword>
<dbReference type="PANTHER" id="PTHR31739">
    <property type="entry name" value="ENT-COPALYL DIPHOSPHATE SYNTHASE, CHLOROPLASTIC"/>
    <property type="match status" value="1"/>
</dbReference>
<dbReference type="GO" id="GO:0000287">
    <property type="term" value="F:magnesium ion binding"/>
    <property type="evidence" value="ECO:0007669"/>
    <property type="project" value="TreeGrafter"/>
</dbReference>
<accession>A0A553HPJ7</accession>
<comment type="caution">
    <text evidence="7">The sequence shown here is derived from an EMBL/GenBank/DDBJ whole genome shotgun (WGS) entry which is preliminary data.</text>
</comment>
<gene>
    <name evidence="7" type="ORF">FHL15_009304</name>
</gene>
<dbReference type="GO" id="GO:0010333">
    <property type="term" value="F:terpene synthase activity"/>
    <property type="evidence" value="ECO:0007669"/>
    <property type="project" value="InterPro"/>
</dbReference>
<evidence type="ECO:0000256" key="1">
    <source>
        <dbReference type="ARBA" id="ARBA00001946"/>
    </source>
</evidence>
<dbReference type="AlphaFoldDB" id="A0A553HPJ7"/>
<keyword evidence="3" id="KW-0479">Metal-binding</keyword>
<organism evidence="7 8">
    <name type="scientific">Xylaria flabelliformis</name>
    <dbReference type="NCBI Taxonomy" id="2512241"/>
    <lineage>
        <taxon>Eukaryota</taxon>
        <taxon>Fungi</taxon>
        <taxon>Dikarya</taxon>
        <taxon>Ascomycota</taxon>
        <taxon>Pezizomycotina</taxon>
        <taxon>Sordariomycetes</taxon>
        <taxon>Xylariomycetidae</taxon>
        <taxon>Xylariales</taxon>
        <taxon>Xylariaceae</taxon>
        <taxon>Xylaria</taxon>
    </lineage>
</organism>
<evidence type="ECO:0000256" key="5">
    <source>
        <dbReference type="ARBA" id="ARBA00023235"/>
    </source>
</evidence>
<keyword evidence="8" id="KW-1185">Reference proteome</keyword>
<name>A0A553HPJ7_9PEZI</name>